<evidence type="ECO:0000313" key="3">
    <source>
        <dbReference type="Proteomes" id="UP001346869"/>
    </source>
</evidence>
<keyword evidence="3" id="KW-1185">Reference proteome</keyword>
<protein>
    <submittedName>
        <fullName evidence="2">Uncharacterized protein</fullName>
    </submittedName>
</protein>
<dbReference type="AlphaFoldDB" id="A0AAN8AV69"/>
<reference evidence="2 3" key="1">
    <citation type="journal article" date="2023" name="Genes (Basel)">
        <title>Chromosome-Level Genome Assembly and Circadian Gene Repertoire of the Patagonia Blennie Eleginops maclovinus-The Closest Ancestral Proxy of Antarctic Cryonotothenioids.</title>
        <authorList>
            <person name="Cheng C.C."/>
            <person name="Rivera-Colon A.G."/>
            <person name="Minhas B.F."/>
            <person name="Wilson L."/>
            <person name="Rayamajhi N."/>
            <person name="Vargas-Chacoff L."/>
            <person name="Catchen J.M."/>
        </authorList>
    </citation>
    <scope>NUCLEOTIDE SEQUENCE [LARGE SCALE GENOMIC DNA]</scope>
    <source>
        <strain evidence="2">JMC-PN-2008</strain>
    </source>
</reference>
<evidence type="ECO:0000256" key="1">
    <source>
        <dbReference type="SAM" id="MobiDB-lite"/>
    </source>
</evidence>
<dbReference type="Proteomes" id="UP001346869">
    <property type="component" value="Unassembled WGS sequence"/>
</dbReference>
<feature type="compositionally biased region" description="Polar residues" evidence="1">
    <location>
        <begin position="73"/>
        <end position="86"/>
    </location>
</feature>
<proteinExistence type="predicted"/>
<comment type="caution">
    <text evidence="2">The sequence shown here is derived from an EMBL/GenBank/DDBJ whole genome shotgun (WGS) entry which is preliminary data.</text>
</comment>
<name>A0AAN8AV69_ELEMC</name>
<evidence type="ECO:0000313" key="2">
    <source>
        <dbReference type="EMBL" id="KAK5868583.1"/>
    </source>
</evidence>
<dbReference type="EMBL" id="JAUZQC010000007">
    <property type="protein sequence ID" value="KAK5868583.1"/>
    <property type="molecule type" value="Genomic_DNA"/>
</dbReference>
<accession>A0AAN8AV69</accession>
<feature type="region of interest" description="Disordered" evidence="1">
    <location>
        <begin position="55"/>
        <end position="86"/>
    </location>
</feature>
<organism evidence="2 3">
    <name type="scientific">Eleginops maclovinus</name>
    <name type="common">Patagonian blennie</name>
    <name type="synonym">Eleginus maclovinus</name>
    <dbReference type="NCBI Taxonomy" id="56733"/>
    <lineage>
        <taxon>Eukaryota</taxon>
        <taxon>Metazoa</taxon>
        <taxon>Chordata</taxon>
        <taxon>Craniata</taxon>
        <taxon>Vertebrata</taxon>
        <taxon>Euteleostomi</taxon>
        <taxon>Actinopterygii</taxon>
        <taxon>Neopterygii</taxon>
        <taxon>Teleostei</taxon>
        <taxon>Neoteleostei</taxon>
        <taxon>Acanthomorphata</taxon>
        <taxon>Eupercaria</taxon>
        <taxon>Perciformes</taxon>
        <taxon>Notothenioidei</taxon>
        <taxon>Eleginopidae</taxon>
        <taxon>Eleginops</taxon>
    </lineage>
</organism>
<gene>
    <name evidence="2" type="ORF">PBY51_009583</name>
</gene>
<reference evidence="2 3" key="2">
    <citation type="journal article" date="2023" name="Mol. Biol. Evol.">
        <title>Genomics of Secondarily Temperate Adaptation in the Only Non-Antarctic Icefish.</title>
        <authorList>
            <person name="Rivera-Colon A.G."/>
            <person name="Rayamajhi N."/>
            <person name="Minhas B.F."/>
            <person name="Madrigal G."/>
            <person name="Bilyk K.T."/>
            <person name="Yoon V."/>
            <person name="Hune M."/>
            <person name="Gregory S."/>
            <person name="Cheng C.H.C."/>
            <person name="Catchen J.M."/>
        </authorList>
    </citation>
    <scope>NUCLEOTIDE SEQUENCE [LARGE SCALE GENOMIC DNA]</scope>
    <source>
        <strain evidence="2">JMC-PN-2008</strain>
    </source>
</reference>
<sequence length="86" mass="9287">MVRSCYKSVLGSGHAGLHCCSKSSRLRHSPKHMLSKALKCFSAACDAAASEDREAGELRKNAKPARCMAPRSSGKTAPRCNTEQHQ</sequence>